<dbReference type="STRING" id="1577474.GA0111570_11383"/>
<dbReference type="PANTHER" id="PTHR30183:SF3">
    <property type="entry name" value="MOLYBDENUM TRANSPORT SYSTEM PERMEASE PROTEIN MODB"/>
    <property type="match status" value="1"/>
</dbReference>
<comment type="caution">
    <text evidence="10">Lacks conserved residue(s) required for the propagation of feature annotation.</text>
</comment>
<evidence type="ECO:0000313" key="12">
    <source>
        <dbReference type="EMBL" id="SDB99736.1"/>
    </source>
</evidence>
<dbReference type="CDD" id="cd06261">
    <property type="entry name" value="TM_PBP2"/>
    <property type="match status" value="1"/>
</dbReference>
<evidence type="ECO:0000256" key="8">
    <source>
        <dbReference type="ARBA" id="ARBA00023136"/>
    </source>
</evidence>
<comment type="similarity">
    <text evidence="2 10">Belongs to the binding-protein-dependent transport system permease family. CysTW subfamily.</text>
</comment>
<evidence type="ECO:0000256" key="9">
    <source>
        <dbReference type="RuleBase" id="RU363032"/>
    </source>
</evidence>
<evidence type="ECO:0000256" key="3">
    <source>
        <dbReference type="ARBA" id="ARBA00022448"/>
    </source>
</evidence>
<protein>
    <recommendedName>
        <fullName evidence="10">Molybdenum transport system permease</fullName>
    </recommendedName>
</protein>
<keyword evidence="6 9" id="KW-0812">Transmembrane</keyword>
<dbReference type="NCBIfam" id="TIGR01581">
    <property type="entry name" value="Mo_ABC_porter"/>
    <property type="match status" value="1"/>
</dbReference>
<keyword evidence="3 9" id="KW-0813">Transport</keyword>
<name>A0A1G6I1X3_9ACTN</name>
<evidence type="ECO:0000256" key="6">
    <source>
        <dbReference type="ARBA" id="ARBA00022692"/>
    </source>
</evidence>
<dbReference type="GO" id="GO:0005886">
    <property type="term" value="C:plasma membrane"/>
    <property type="evidence" value="ECO:0007669"/>
    <property type="project" value="UniProtKB-SubCell"/>
</dbReference>
<keyword evidence="4 10" id="KW-1003">Cell membrane</keyword>
<feature type="transmembrane region" description="Helical" evidence="9">
    <location>
        <begin position="88"/>
        <end position="109"/>
    </location>
</feature>
<accession>A0A1G6I1X3</accession>
<dbReference type="InterPro" id="IPR000515">
    <property type="entry name" value="MetI-like"/>
</dbReference>
<keyword evidence="13" id="KW-1185">Reference proteome</keyword>
<dbReference type="EMBL" id="FMYF01000013">
    <property type="protein sequence ID" value="SDB99736.1"/>
    <property type="molecule type" value="Genomic_DNA"/>
</dbReference>
<dbReference type="Pfam" id="PF00528">
    <property type="entry name" value="BPD_transp_1"/>
    <property type="match status" value="1"/>
</dbReference>
<evidence type="ECO:0000259" key="11">
    <source>
        <dbReference type="PROSITE" id="PS50928"/>
    </source>
</evidence>
<keyword evidence="7 9" id="KW-1133">Transmembrane helix</keyword>
<evidence type="ECO:0000313" key="13">
    <source>
        <dbReference type="Proteomes" id="UP000199086"/>
    </source>
</evidence>
<dbReference type="PROSITE" id="PS50928">
    <property type="entry name" value="ABC_TM1"/>
    <property type="match status" value="1"/>
</dbReference>
<feature type="transmembrane region" description="Helical" evidence="9">
    <location>
        <begin position="52"/>
        <end position="76"/>
    </location>
</feature>
<evidence type="ECO:0000256" key="7">
    <source>
        <dbReference type="ARBA" id="ARBA00022989"/>
    </source>
</evidence>
<dbReference type="PANTHER" id="PTHR30183">
    <property type="entry name" value="MOLYBDENUM TRANSPORT SYSTEM PERMEASE PROTEIN MODB"/>
    <property type="match status" value="1"/>
</dbReference>
<dbReference type="Proteomes" id="UP000199086">
    <property type="component" value="Unassembled WGS sequence"/>
</dbReference>
<keyword evidence="8 9" id="KW-0472">Membrane</keyword>
<feature type="domain" description="ABC transmembrane type-1" evidence="11">
    <location>
        <begin position="50"/>
        <end position="252"/>
    </location>
</feature>
<dbReference type="NCBIfam" id="TIGR02141">
    <property type="entry name" value="modB_ABC"/>
    <property type="match status" value="1"/>
</dbReference>
<dbReference type="RefSeq" id="WP_092613404.1">
    <property type="nucleotide sequence ID" value="NZ_FMYF01000013.1"/>
</dbReference>
<keyword evidence="5 10" id="KW-0500">Molybdenum</keyword>
<dbReference type="InterPro" id="IPR006469">
    <property type="entry name" value="NifC_ABC_porter"/>
</dbReference>
<dbReference type="OrthoDB" id="9774448at2"/>
<gene>
    <name evidence="12" type="ORF">GA0111570_11383</name>
</gene>
<proteinExistence type="inferred from homology"/>
<dbReference type="GO" id="GO:0015098">
    <property type="term" value="F:molybdate ion transmembrane transporter activity"/>
    <property type="evidence" value="ECO:0007669"/>
    <property type="project" value="UniProtKB-UniRule"/>
</dbReference>
<organism evidence="12 13">
    <name type="scientific">Raineyella antarctica</name>
    <dbReference type="NCBI Taxonomy" id="1577474"/>
    <lineage>
        <taxon>Bacteria</taxon>
        <taxon>Bacillati</taxon>
        <taxon>Actinomycetota</taxon>
        <taxon>Actinomycetes</taxon>
        <taxon>Propionibacteriales</taxon>
        <taxon>Propionibacteriaceae</taxon>
        <taxon>Raineyella</taxon>
    </lineage>
</organism>
<evidence type="ECO:0000256" key="4">
    <source>
        <dbReference type="ARBA" id="ARBA00022475"/>
    </source>
</evidence>
<evidence type="ECO:0000256" key="2">
    <source>
        <dbReference type="ARBA" id="ARBA00007069"/>
    </source>
</evidence>
<dbReference type="SUPFAM" id="SSF161098">
    <property type="entry name" value="MetI-like"/>
    <property type="match status" value="1"/>
</dbReference>
<sequence>MRRSRSQRWLFAVPAALSVLGLSVPLAALVGRALTQGTGHLVDPAIGAAVRLSLATSAISTLVVIALGTPLAYVMARYRFRGRGLVQLVIDLPIVLPPMVAGIGLLMAFGRQGLLGAPLSVLGISLPFTTVAVVMAQAFVAGPFFVRSATIGFAAVDRSVREAAAVEGATELEVFRKIEVPLAARPIGSGIVLAWARAVGEFGATIFFAGNREGVTQTMPLLIFVGFETEIEVAIALSVVLVAMSAVVLGVLRLLDRPGVVGH</sequence>
<dbReference type="InterPro" id="IPR035906">
    <property type="entry name" value="MetI-like_sf"/>
</dbReference>
<feature type="transmembrane region" description="Helical" evidence="9">
    <location>
        <begin position="121"/>
        <end position="146"/>
    </location>
</feature>
<evidence type="ECO:0000256" key="10">
    <source>
        <dbReference type="RuleBase" id="RU365097"/>
    </source>
</evidence>
<dbReference type="AlphaFoldDB" id="A0A1G6I1X3"/>
<feature type="transmembrane region" description="Helical" evidence="9">
    <location>
        <begin position="233"/>
        <end position="255"/>
    </location>
</feature>
<evidence type="ECO:0000256" key="5">
    <source>
        <dbReference type="ARBA" id="ARBA00022505"/>
    </source>
</evidence>
<reference evidence="12 13" key="1">
    <citation type="submission" date="2016-06" db="EMBL/GenBank/DDBJ databases">
        <authorList>
            <person name="Olsen C.W."/>
            <person name="Carey S."/>
            <person name="Hinshaw L."/>
            <person name="Karasin A.I."/>
        </authorList>
    </citation>
    <scope>NUCLEOTIDE SEQUENCE [LARGE SCALE GENOMIC DNA]</scope>
    <source>
        <strain evidence="12 13">LZ-22</strain>
    </source>
</reference>
<comment type="function">
    <text evidence="10">Part of the binding-protein-dependent transport system for molybdenum; probably responsible for the translocation of the substrate across the membrane.</text>
</comment>
<evidence type="ECO:0000256" key="1">
    <source>
        <dbReference type="ARBA" id="ARBA00004651"/>
    </source>
</evidence>
<dbReference type="InterPro" id="IPR011867">
    <property type="entry name" value="ModB_ABC"/>
</dbReference>
<comment type="subcellular location">
    <subcellularLocation>
        <location evidence="1 9">Cell membrane</location>
        <topology evidence="1 9">Multi-pass membrane protein</topology>
    </subcellularLocation>
</comment>
<dbReference type="Gene3D" id="1.10.3720.10">
    <property type="entry name" value="MetI-like"/>
    <property type="match status" value="1"/>
</dbReference>